<dbReference type="Gene3D" id="1.20.91.20">
    <property type="entry name" value="Anaphylotoxins (complement system)"/>
    <property type="match status" value="1"/>
</dbReference>
<dbReference type="Gene3D" id="2.60.40.1940">
    <property type="match status" value="1"/>
</dbReference>
<evidence type="ECO:0000256" key="5">
    <source>
        <dbReference type="ARBA" id="ARBA00022729"/>
    </source>
</evidence>
<name>A0A9J7XUI9_CYPCA</name>
<dbReference type="InterPro" id="IPR013783">
    <property type="entry name" value="Ig-like_fold"/>
</dbReference>
<dbReference type="InterPro" id="IPR009048">
    <property type="entry name" value="A-macroglobulin_rcpt-bd"/>
</dbReference>
<dbReference type="Gene3D" id="2.20.130.20">
    <property type="match status" value="1"/>
</dbReference>
<dbReference type="InterPro" id="IPR047565">
    <property type="entry name" value="Alpha-macroglob_thiol-ester_cl"/>
</dbReference>
<dbReference type="PROSITE" id="PS50189">
    <property type="entry name" value="NTR"/>
    <property type="match status" value="1"/>
</dbReference>
<dbReference type="Pfam" id="PF00207">
    <property type="entry name" value="A2M"/>
    <property type="match status" value="1"/>
</dbReference>
<dbReference type="SMART" id="SM01419">
    <property type="entry name" value="Thiol-ester_cl"/>
    <property type="match status" value="1"/>
</dbReference>
<dbReference type="InterPro" id="IPR041425">
    <property type="entry name" value="C3/4/5_MG1"/>
</dbReference>
<dbReference type="InterPro" id="IPR018081">
    <property type="entry name" value="Anaphylatoxin_comp_syst"/>
</dbReference>
<dbReference type="FunFam" id="2.60.40.10:FF:000155">
    <property type="entry name" value="complement C3 isoform X1"/>
    <property type="match status" value="1"/>
</dbReference>
<evidence type="ECO:0000256" key="4">
    <source>
        <dbReference type="ARBA" id="ARBA00022690"/>
    </source>
</evidence>
<evidence type="ECO:0000256" key="2">
    <source>
        <dbReference type="ARBA" id="ARBA00010952"/>
    </source>
</evidence>
<dbReference type="SUPFAM" id="SSF50242">
    <property type="entry name" value="TIMP-like"/>
    <property type="match status" value="1"/>
</dbReference>
<dbReference type="Gene3D" id="6.20.50.160">
    <property type="match status" value="1"/>
</dbReference>
<keyword evidence="7" id="KW-1015">Disulfide bond</keyword>
<dbReference type="InterPro" id="IPR050473">
    <property type="entry name" value="A2M/Complement_sys"/>
</dbReference>
<dbReference type="InterPro" id="IPR001134">
    <property type="entry name" value="Netrin_domain"/>
</dbReference>
<dbReference type="Pfam" id="PF07703">
    <property type="entry name" value="A2M_BRD"/>
    <property type="match status" value="1"/>
</dbReference>
<dbReference type="InterPro" id="IPR008930">
    <property type="entry name" value="Terpenoid_cyclase/PrenylTrfase"/>
</dbReference>
<proteinExistence type="inferred from homology"/>
<evidence type="ECO:0000256" key="1">
    <source>
        <dbReference type="ARBA" id="ARBA00004613"/>
    </source>
</evidence>
<dbReference type="InterPro" id="IPR018933">
    <property type="entry name" value="Netrin_module_non-TIMP"/>
</dbReference>
<keyword evidence="6" id="KW-0722">Serine protease inhibitor</keyword>
<evidence type="ECO:0000256" key="7">
    <source>
        <dbReference type="ARBA" id="ARBA00023157"/>
    </source>
</evidence>
<comment type="subcellular location">
    <subcellularLocation>
        <location evidence="1">Secreted</location>
    </subcellularLocation>
</comment>
<protein>
    <submittedName>
        <fullName evidence="12">Uncharacterized protein</fullName>
    </submittedName>
</protein>
<accession>A0A9J7XUI9</accession>
<evidence type="ECO:0000256" key="8">
    <source>
        <dbReference type="ARBA" id="ARBA00023180"/>
    </source>
</evidence>
<dbReference type="InterPro" id="IPR011625">
    <property type="entry name" value="A2M_N_BRD"/>
</dbReference>
<dbReference type="SUPFAM" id="SSF48239">
    <property type="entry name" value="Terpenoid cyclases/Protein prenyltransferases"/>
    <property type="match status" value="1"/>
</dbReference>
<dbReference type="Gene3D" id="1.50.10.20">
    <property type="match status" value="1"/>
</dbReference>
<dbReference type="Gene3D" id="2.60.40.10">
    <property type="entry name" value="Immunoglobulins"/>
    <property type="match status" value="2"/>
</dbReference>
<dbReference type="SMART" id="SM00104">
    <property type="entry name" value="ANATO"/>
    <property type="match status" value="1"/>
</dbReference>
<evidence type="ECO:0000256" key="9">
    <source>
        <dbReference type="SAM" id="SignalP"/>
    </source>
</evidence>
<dbReference type="SMART" id="SM00643">
    <property type="entry name" value="C345C"/>
    <property type="match status" value="1"/>
</dbReference>
<dbReference type="Pfam" id="PF17789">
    <property type="entry name" value="MG4"/>
    <property type="match status" value="1"/>
</dbReference>
<dbReference type="Gene3D" id="2.60.40.1930">
    <property type="match status" value="3"/>
</dbReference>
<dbReference type="Gene3D" id="2.60.120.1540">
    <property type="match status" value="1"/>
</dbReference>
<keyword evidence="13" id="KW-1185">Reference proteome</keyword>
<dbReference type="Pfam" id="PF21308">
    <property type="entry name" value="C3_CUB2"/>
    <property type="match status" value="1"/>
</dbReference>
<dbReference type="InterPro" id="IPR048848">
    <property type="entry name" value="C3_CUB2"/>
</dbReference>
<dbReference type="CDD" id="cd02896">
    <property type="entry name" value="complement_C3_C4_C5"/>
    <property type="match status" value="1"/>
</dbReference>
<dbReference type="PANTHER" id="PTHR11412:SF167">
    <property type="entry name" value="COMPLEMENT COMPONENT C3B, TANDEM DUPLICATE 1 ISOFORM X1-RELATED"/>
    <property type="match status" value="1"/>
</dbReference>
<dbReference type="Pfam" id="PF01759">
    <property type="entry name" value="NTR"/>
    <property type="match status" value="1"/>
</dbReference>
<dbReference type="Pfam" id="PF17790">
    <property type="entry name" value="MG1"/>
    <property type="match status" value="1"/>
</dbReference>
<dbReference type="InterPro" id="IPR040839">
    <property type="entry name" value="MG4"/>
</dbReference>
<feature type="domain" description="Anaphylatoxin-like" evidence="10">
    <location>
        <begin position="691"/>
        <end position="726"/>
    </location>
</feature>
<dbReference type="InterPro" id="IPR000020">
    <property type="entry name" value="Anaphylatoxin/fibulin"/>
</dbReference>
<comment type="similarity">
    <text evidence="2">Belongs to the protease inhibitor I39 (alpha-2-macroglobulin) family.</text>
</comment>
<dbReference type="Pfam" id="PF17791">
    <property type="entry name" value="MG3"/>
    <property type="match status" value="1"/>
</dbReference>
<dbReference type="SMART" id="SM01359">
    <property type="entry name" value="A2M_N_2"/>
    <property type="match status" value="1"/>
</dbReference>
<dbReference type="GeneTree" id="ENSGT00940000154063"/>
<dbReference type="Gene3D" id="2.60.40.690">
    <property type="entry name" value="Alpha-macroglobulin, receptor-binding domain"/>
    <property type="match status" value="1"/>
</dbReference>
<dbReference type="Pfam" id="PF01835">
    <property type="entry name" value="MG2"/>
    <property type="match status" value="1"/>
</dbReference>
<dbReference type="SMART" id="SM01360">
    <property type="entry name" value="A2M"/>
    <property type="match status" value="1"/>
</dbReference>
<evidence type="ECO:0000313" key="13">
    <source>
        <dbReference type="Proteomes" id="UP001108240"/>
    </source>
</evidence>
<dbReference type="PANTHER" id="PTHR11412">
    <property type="entry name" value="MACROGLOBULIN / COMPLEMENT"/>
    <property type="match status" value="1"/>
</dbReference>
<keyword evidence="8" id="KW-0325">Glycoprotein</keyword>
<dbReference type="Proteomes" id="UP001108240">
    <property type="component" value="Unplaced"/>
</dbReference>
<evidence type="ECO:0000256" key="6">
    <source>
        <dbReference type="ARBA" id="ARBA00022900"/>
    </source>
</evidence>
<sequence>MLFPLLLCTALLCHISDGRWSSSPRRDPVIDHSPTFSVLAPAKIRPGTKQNILLEGHKLSQALEVSITVYDYPASQSVLMTGSVILNSDNKYSALKTIEIDPNLLQSDGKKKYVKLVAQFSRYHRAERILMVSFRSGYIFIQTDKPVYNPGDTVRCRAFVSDAEFHAAERTISLEIQNPDGIAVYGISRAKAIDGILSNTYPLPSVVKEGKWKVVAKFDQGKENIFSRDFEVKKYVLPAFNVTLSSKTSHLRLDAEKLEVEITARYLYGEPVKGVAYVLFGIEINGEKKRLTSMKQLNDLSGGNVSLTMEEIKRAYPDTNILLGSSVYVKASVMTSSGSDLVEAEKSGIKIVMSPYVLSIRDTPKYFKPGLPLGITVTVSDHDGSPARNIPVKISFFEGTMTANSGSIKVSINMPEMFSSQILKVETADPSLKPEQQAIQEMRLEPYASFNDYRNYLHISVGSSRVVVGDTLNIQAYIKSTSPEQKKLVEQLTYAVLNKGNIIHAVRMNVKDLDVINIPLLVTSEMLPAFRFVAYYILPWQYRAEVVADSVFVDMEDRCVGSLSVGPVEGEKLSSYSPGSSITFEVKGDPGAKVSLVAVDNAIYLLSKNRLTQKKVWEVVGQGDMGCTAGGGWNNMAVFTDAGLMFYSSTGGHTDYKKDCSSRSRRRRSAAKLQLKEQLEKVYTDEFLQRCCVDGMREIPMPYSCYRRSLYITEDWSCVLAFLRCCAEYRGEELGVVTRPPPTTLPPTTTPALTTRAYKYDMDYVEERSLLRVHSRPMLFGLPGRMGPPPLLEAREDSYNENIGEEEVEEVEEFDEDDLEDLEDIYVRSKFFESWLWTDIKLPSVSKSDGLAVLPVNTVLPDSITQWGFLAVSASPQTGFCVAEPYNVRASKPFFIDLRLPHSVSRNEHVEIKAVVHNYRNSKLEVMVILDKTEDMCSVAFSGKHRQQISVPAGSSKLISYTIIPLKTGELPLQVTAVAASFTGQDAVRKNLRVVVEGIQTIKVRSFVLNPSEKGDSAGRQQIEVEKMQLDAVVPKSLPETFVNVRGFFCCCCLNIISSGDLLADSIDNSIKEDSLAALIRMPGGCVEQNLARITMPLIAAHYLDRSGNWDAVGIDRREEAIKYIQKGYENQLNYRKKDDSYPPYSKEGTSTWITAYVVKVFSMAKSFISVNEKHLCGPLVYLLKNKQRPDGSFKEDNPVYDTSMTGGLQGSESRVSLTAFVLIALAEAQNAVTCQEPDLDIKDKSRKAAVYLREHFPRLTRPYTAAIACYALAVSNHGCMKSMLLNLASPDRTHWPDSSNYFFKLEATGYALLALIKGGHMEEAAAPFRWLNEKRGIGGGYGSTQSTMVVLQALSEYLVKMPPPDDLNLLVQLSVPGRSDVRWTFNPKMAYMARSSRVPLDQKFTVEASGKGKGVLEVVTVYHQLPDVYENSTCNGFQLDVSIAETNEKKTPDVEKSYRLNINVRALEGRQVRMVILDIGLPTGFEPENSDLELLTNSVDRYINNFQVVDNLSDRGSLIIHLFKVSSTQTDTISFRLHQKFKVGLLQPSTVTVYQYYNKDKRCSRFYSPPEDKQQLDQICKDSVCRCSQGDCCVLKEDSSSFSKDQRKDAVCNGLHHAYKVKLISVSLSHYDQYEMEIVQVIKEGTEEGLKEQERRTFLSHASCRTGLSLKEGQDYLIIGPITDVWHAGSTSKKFVYTLGKDTWVERWPSESECGAGSTLEEKCGTLKSFEKALTESGCQT</sequence>
<dbReference type="InterPro" id="IPR011626">
    <property type="entry name" value="Alpha-macroglobulin_TED"/>
</dbReference>
<dbReference type="GO" id="GO:0005615">
    <property type="term" value="C:extracellular space"/>
    <property type="evidence" value="ECO:0007669"/>
    <property type="project" value="InterPro"/>
</dbReference>
<organism evidence="12 13">
    <name type="scientific">Cyprinus carpio carpio</name>
    <dbReference type="NCBI Taxonomy" id="630221"/>
    <lineage>
        <taxon>Eukaryota</taxon>
        <taxon>Metazoa</taxon>
        <taxon>Chordata</taxon>
        <taxon>Craniata</taxon>
        <taxon>Vertebrata</taxon>
        <taxon>Euteleostomi</taxon>
        <taxon>Actinopterygii</taxon>
        <taxon>Neopterygii</taxon>
        <taxon>Teleostei</taxon>
        <taxon>Ostariophysi</taxon>
        <taxon>Cypriniformes</taxon>
        <taxon>Cyprinidae</taxon>
        <taxon>Cyprininae</taxon>
        <taxon>Cyprinus</taxon>
    </lineage>
</organism>
<dbReference type="PROSITE" id="PS01178">
    <property type="entry name" value="ANAPHYLATOXIN_2"/>
    <property type="match status" value="1"/>
</dbReference>
<dbReference type="InterPro" id="IPR001599">
    <property type="entry name" value="Macroglobln_a2"/>
</dbReference>
<evidence type="ECO:0000259" key="10">
    <source>
        <dbReference type="PROSITE" id="PS01178"/>
    </source>
</evidence>
<dbReference type="SMART" id="SM01361">
    <property type="entry name" value="A2M_recep"/>
    <property type="match status" value="1"/>
</dbReference>
<dbReference type="CDD" id="cd00017">
    <property type="entry name" value="ANATO"/>
    <property type="match status" value="1"/>
</dbReference>
<dbReference type="Pfam" id="PF07677">
    <property type="entry name" value="A2M_recep"/>
    <property type="match status" value="1"/>
</dbReference>
<reference evidence="12" key="1">
    <citation type="submission" date="2025-08" db="UniProtKB">
        <authorList>
            <consortium name="Ensembl"/>
        </authorList>
    </citation>
    <scope>IDENTIFICATION</scope>
</reference>
<dbReference type="Pfam" id="PF01821">
    <property type="entry name" value="ANATO"/>
    <property type="match status" value="1"/>
</dbReference>
<dbReference type="Gene3D" id="2.40.50.120">
    <property type="match status" value="1"/>
</dbReference>
<dbReference type="InterPro" id="IPR041555">
    <property type="entry name" value="MG3"/>
</dbReference>
<reference evidence="12" key="2">
    <citation type="submission" date="2025-09" db="UniProtKB">
        <authorList>
            <consortium name="Ensembl"/>
        </authorList>
    </citation>
    <scope>IDENTIFICATION</scope>
</reference>
<dbReference type="SUPFAM" id="SSF47686">
    <property type="entry name" value="Anaphylotoxins (complement system)"/>
    <property type="match status" value="1"/>
</dbReference>
<dbReference type="InterPro" id="IPR002890">
    <property type="entry name" value="MG2"/>
</dbReference>
<feature type="domain" description="NTR" evidence="11">
    <location>
        <begin position="1594"/>
        <end position="1740"/>
    </location>
</feature>
<dbReference type="SUPFAM" id="SSF49410">
    <property type="entry name" value="Alpha-macroglobulin receptor domain"/>
    <property type="match status" value="1"/>
</dbReference>
<dbReference type="Pfam" id="PF07678">
    <property type="entry name" value="TED_complement"/>
    <property type="match status" value="1"/>
</dbReference>
<feature type="chain" id="PRO_5039903507" evidence="9">
    <location>
        <begin position="19"/>
        <end position="1742"/>
    </location>
</feature>
<evidence type="ECO:0000256" key="3">
    <source>
        <dbReference type="ARBA" id="ARBA00022525"/>
    </source>
</evidence>
<evidence type="ECO:0000259" key="11">
    <source>
        <dbReference type="PROSITE" id="PS50189"/>
    </source>
</evidence>
<evidence type="ECO:0000313" key="12">
    <source>
        <dbReference type="Ensembl" id="ENSCCRP00000111552.1"/>
    </source>
</evidence>
<dbReference type="FunFam" id="2.60.40.1930:FF:000001">
    <property type="entry name" value="CD109 isoform 3"/>
    <property type="match status" value="1"/>
</dbReference>
<keyword evidence="3" id="KW-0964">Secreted</keyword>
<feature type="signal peptide" evidence="9">
    <location>
        <begin position="1"/>
        <end position="18"/>
    </location>
</feature>
<keyword evidence="5 9" id="KW-0732">Signal</keyword>
<dbReference type="OMA" id="KTEGMCS"/>
<dbReference type="InterPro" id="IPR036595">
    <property type="entry name" value="A-macroglobulin_rcpt-bd_sf"/>
</dbReference>
<dbReference type="GO" id="GO:0004867">
    <property type="term" value="F:serine-type endopeptidase inhibitor activity"/>
    <property type="evidence" value="ECO:0007669"/>
    <property type="project" value="UniProtKB-KW"/>
</dbReference>
<dbReference type="InterPro" id="IPR008993">
    <property type="entry name" value="TIMP-like_OB-fold"/>
</dbReference>
<keyword evidence="4" id="KW-0646">Protease inhibitor</keyword>
<dbReference type="Ensembl" id="ENSCCRT00000145086.1">
    <property type="protein sequence ID" value="ENSCCRP00000111552.1"/>
    <property type="gene ID" value="ENSCCRG00000034487.2"/>
</dbReference>